<comment type="caution">
    <text evidence="1">The sequence shown here is derived from an EMBL/GenBank/DDBJ whole genome shotgun (WGS) entry which is preliminary data.</text>
</comment>
<dbReference type="AlphaFoldDB" id="A0AAJ0XH41"/>
<proteinExistence type="predicted"/>
<evidence type="ECO:0000313" key="1">
    <source>
        <dbReference type="EMBL" id="MBK5931292.1"/>
    </source>
</evidence>
<accession>A0AAJ0XH41</accession>
<keyword evidence="2" id="KW-1185">Reference proteome</keyword>
<reference evidence="1" key="1">
    <citation type="submission" date="2017-05" db="EMBL/GenBank/DDBJ databases">
        <authorList>
            <person name="Imhoff J.F."/>
            <person name="Rahn T."/>
            <person name="Kuenzel S."/>
            <person name="Neulinger S.C."/>
        </authorList>
    </citation>
    <scope>NUCLEOTIDE SEQUENCE</scope>
    <source>
        <strain evidence="1">DSM 4395</strain>
    </source>
</reference>
<organism evidence="1 2">
    <name type="scientific">Halochromatium salexigens</name>
    <name type="common">Chromatium salexigens</name>
    <dbReference type="NCBI Taxonomy" id="49447"/>
    <lineage>
        <taxon>Bacteria</taxon>
        <taxon>Pseudomonadati</taxon>
        <taxon>Pseudomonadota</taxon>
        <taxon>Gammaproteobacteria</taxon>
        <taxon>Chromatiales</taxon>
        <taxon>Chromatiaceae</taxon>
        <taxon>Halochromatium</taxon>
    </lineage>
</organism>
<dbReference type="EMBL" id="NHSF01000062">
    <property type="protein sequence ID" value="MBK5931292.1"/>
    <property type="molecule type" value="Genomic_DNA"/>
</dbReference>
<evidence type="ECO:0000313" key="2">
    <source>
        <dbReference type="Proteomes" id="UP001296967"/>
    </source>
</evidence>
<dbReference type="Proteomes" id="UP001296967">
    <property type="component" value="Unassembled WGS sequence"/>
</dbReference>
<protein>
    <submittedName>
        <fullName evidence="1">Uncharacterized protein</fullName>
    </submittedName>
</protein>
<sequence>MTILMLIIALATALFLLAMFHNLRALMRIQARQARGEEWAIRQRVAALARGNVLLQSGRYTTAEQQRARAARLSTYRFDD</sequence>
<name>A0AAJ0XH41_HALSE</name>
<gene>
    <name evidence="1" type="ORF">CCR82_12390</name>
</gene>
<reference evidence="1" key="2">
    <citation type="journal article" date="2020" name="Microorganisms">
        <title>Osmotic Adaptation and Compatible Solute Biosynthesis of Phototrophic Bacteria as Revealed from Genome Analyses.</title>
        <authorList>
            <person name="Imhoff J.F."/>
            <person name="Rahn T."/>
            <person name="Kunzel S."/>
            <person name="Keller A."/>
            <person name="Neulinger S.C."/>
        </authorList>
    </citation>
    <scope>NUCLEOTIDE SEQUENCE</scope>
    <source>
        <strain evidence="1">DSM 4395</strain>
    </source>
</reference>